<gene>
    <name evidence="2" type="ORF">HMN09_00928100</name>
</gene>
<proteinExistence type="predicted"/>
<keyword evidence="1" id="KW-0732">Signal</keyword>
<accession>A0A8H6W5W5</accession>
<keyword evidence="3" id="KW-1185">Reference proteome</keyword>
<comment type="caution">
    <text evidence="2">The sequence shown here is derived from an EMBL/GenBank/DDBJ whole genome shotgun (WGS) entry which is preliminary data.</text>
</comment>
<reference evidence="2" key="1">
    <citation type="submission" date="2020-05" db="EMBL/GenBank/DDBJ databases">
        <title>Mycena genomes resolve the evolution of fungal bioluminescence.</title>
        <authorList>
            <person name="Tsai I.J."/>
        </authorList>
    </citation>
    <scope>NUCLEOTIDE SEQUENCE</scope>
    <source>
        <strain evidence="2">110903Hualien_Pintung</strain>
    </source>
</reference>
<evidence type="ECO:0000256" key="1">
    <source>
        <dbReference type="SAM" id="SignalP"/>
    </source>
</evidence>
<feature type="signal peptide" evidence="1">
    <location>
        <begin position="1"/>
        <end position="26"/>
    </location>
</feature>
<dbReference type="AlphaFoldDB" id="A0A8H6W5W5"/>
<evidence type="ECO:0008006" key="4">
    <source>
        <dbReference type="Google" id="ProtNLM"/>
    </source>
</evidence>
<protein>
    <recommendedName>
        <fullName evidence="4">Secreted protein</fullName>
    </recommendedName>
</protein>
<evidence type="ECO:0000313" key="2">
    <source>
        <dbReference type="EMBL" id="KAF7300444.1"/>
    </source>
</evidence>
<feature type="chain" id="PRO_5034585215" description="Secreted protein" evidence="1">
    <location>
        <begin position="27"/>
        <end position="120"/>
    </location>
</feature>
<organism evidence="2 3">
    <name type="scientific">Mycena chlorophos</name>
    <name type="common">Agaric fungus</name>
    <name type="synonym">Agaricus chlorophos</name>
    <dbReference type="NCBI Taxonomy" id="658473"/>
    <lineage>
        <taxon>Eukaryota</taxon>
        <taxon>Fungi</taxon>
        <taxon>Dikarya</taxon>
        <taxon>Basidiomycota</taxon>
        <taxon>Agaricomycotina</taxon>
        <taxon>Agaricomycetes</taxon>
        <taxon>Agaricomycetidae</taxon>
        <taxon>Agaricales</taxon>
        <taxon>Marasmiineae</taxon>
        <taxon>Mycenaceae</taxon>
        <taxon>Mycena</taxon>
    </lineage>
</organism>
<evidence type="ECO:0000313" key="3">
    <source>
        <dbReference type="Proteomes" id="UP000613580"/>
    </source>
</evidence>
<name>A0A8H6W5W5_MYCCL</name>
<dbReference type="Proteomes" id="UP000613580">
    <property type="component" value="Unassembled WGS sequence"/>
</dbReference>
<sequence>MPAASLFLSTLVFVSLHLQRHKPTSGCPGHLLVPSIYPTRLPAHTTSGSAEICPEASPLAVIPLRLDLGYDDAPARAHDTRASTFWHPYCTTTDEPDFCRRYGATRHSIDGAAFPPARLC</sequence>
<dbReference type="EMBL" id="JACAZE010000013">
    <property type="protein sequence ID" value="KAF7300444.1"/>
    <property type="molecule type" value="Genomic_DNA"/>
</dbReference>